<evidence type="ECO:0000256" key="6">
    <source>
        <dbReference type="RuleBase" id="RU000382"/>
    </source>
</evidence>
<dbReference type="Proteomes" id="UP001271769">
    <property type="component" value="Unassembled WGS sequence"/>
</dbReference>
<evidence type="ECO:0000313" key="7">
    <source>
        <dbReference type="EMBL" id="MDY0871610.1"/>
    </source>
</evidence>
<dbReference type="InterPro" id="IPR010977">
    <property type="entry name" value="Aromatic_deC"/>
</dbReference>
<evidence type="ECO:0000256" key="5">
    <source>
        <dbReference type="ARBA" id="ARBA00023239"/>
    </source>
</evidence>
<evidence type="ECO:0000256" key="1">
    <source>
        <dbReference type="ARBA" id="ARBA00001933"/>
    </source>
</evidence>
<dbReference type="RefSeq" id="WP_320500040.1">
    <property type="nucleotide sequence ID" value="NZ_JAXCLX010000001.1"/>
</dbReference>
<reference evidence="7 8" key="1">
    <citation type="journal article" date="2013" name="Antonie Van Leeuwenhoek">
        <title>Dongia rigui sp. nov., isolated from freshwater of a large wetland in Korea.</title>
        <authorList>
            <person name="Baik K.S."/>
            <person name="Hwang Y.M."/>
            <person name="Choi J.S."/>
            <person name="Kwon J."/>
            <person name="Seong C.N."/>
        </authorList>
    </citation>
    <scope>NUCLEOTIDE SEQUENCE [LARGE SCALE GENOMIC DNA]</scope>
    <source>
        <strain evidence="7 8">04SU4-P</strain>
    </source>
</reference>
<sequence>MNSGKTTPEPMRDVALGPLFQTAAAHALRYRSHVAEAPQRPSRDFMAMLATFAAPLPETGAEGPAIIDQLARDAEPGLHAMTGPRFFGWVIGASHPVGVAADWLTSAWGQNTGNHVATPAAAAVEAVAAGWLLDLLDLPRECSVGFVTGATVANFVGLAAARHEVLRRAGWDVEAQGLFGAPPISVMIGDDAHTTVFSALQFLGLGHDRVIRVATDAAGRMRADAFRDAIAPLSGPIIVICQAGQINTGAFDPFAEIIALARAKGAWVHVDGAFGLWARAEPELKGQTGGIEQADSWATDGHKWLQTPYDCGYAIVRHPEAHRRAMTIAASYLPPAQAGERDPSHYVPELSRRARGFATYAIIRHLGRQGIAAMVARHCRVARIIAARVVAEPGIAVLHEVTLNQMLLRFGGDGAGADDLTRRTIARLQADGICFAGGAAWRGSQVMRLSVISWYTTEAEAEIAADAIIAAWRAVKAGANFRDWER</sequence>
<evidence type="ECO:0000256" key="4">
    <source>
        <dbReference type="ARBA" id="ARBA00022898"/>
    </source>
</evidence>
<keyword evidence="8" id="KW-1185">Reference proteome</keyword>
<keyword evidence="5 6" id="KW-0456">Lyase</keyword>
<dbReference type="SUPFAM" id="SSF53383">
    <property type="entry name" value="PLP-dependent transferases"/>
    <property type="match status" value="1"/>
</dbReference>
<dbReference type="Gene3D" id="3.40.640.10">
    <property type="entry name" value="Type I PLP-dependent aspartate aminotransferase-like (Major domain)"/>
    <property type="match status" value="1"/>
</dbReference>
<evidence type="ECO:0000313" key="8">
    <source>
        <dbReference type="Proteomes" id="UP001271769"/>
    </source>
</evidence>
<dbReference type="EMBL" id="JAXCLX010000001">
    <property type="protein sequence ID" value="MDY0871610.1"/>
    <property type="molecule type" value="Genomic_DNA"/>
</dbReference>
<name>A0ABU5DXG4_9PROT</name>
<dbReference type="InterPro" id="IPR015421">
    <property type="entry name" value="PyrdxlP-dep_Trfase_major"/>
</dbReference>
<keyword evidence="4 6" id="KW-0663">Pyridoxal phosphate</keyword>
<protein>
    <submittedName>
        <fullName evidence="7">Pyridoxal-dependent decarboxylase</fullName>
    </submittedName>
</protein>
<evidence type="ECO:0000256" key="2">
    <source>
        <dbReference type="ARBA" id="ARBA00009533"/>
    </source>
</evidence>
<comment type="caution">
    <text evidence="7">The sequence shown here is derived from an EMBL/GenBank/DDBJ whole genome shotgun (WGS) entry which is preliminary data.</text>
</comment>
<dbReference type="InterPro" id="IPR002129">
    <property type="entry name" value="PyrdxlP-dep_de-COase"/>
</dbReference>
<gene>
    <name evidence="7" type="ORF">SMD31_06735</name>
</gene>
<proteinExistence type="inferred from homology"/>
<organism evidence="7 8">
    <name type="scientific">Dongia rigui</name>
    <dbReference type="NCBI Taxonomy" id="940149"/>
    <lineage>
        <taxon>Bacteria</taxon>
        <taxon>Pseudomonadati</taxon>
        <taxon>Pseudomonadota</taxon>
        <taxon>Alphaproteobacteria</taxon>
        <taxon>Rhodospirillales</taxon>
        <taxon>Dongiaceae</taxon>
        <taxon>Dongia</taxon>
    </lineage>
</organism>
<dbReference type="InterPro" id="IPR015422">
    <property type="entry name" value="PyrdxlP-dep_Trfase_small"/>
</dbReference>
<dbReference type="PANTHER" id="PTHR11999:SF70">
    <property type="entry name" value="MIP05841P"/>
    <property type="match status" value="1"/>
</dbReference>
<keyword evidence="3" id="KW-0210">Decarboxylase</keyword>
<dbReference type="Gene3D" id="3.90.1150.10">
    <property type="entry name" value="Aspartate Aminotransferase, domain 1"/>
    <property type="match status" value="1"/>
</dbReference>
<dbReference type="Pfam" id="PF00282">
    <property type="entry name" value="Pyridoxal_deC"/>
    <property type="match status" value="1"/>
</dbReference>
<accession>A0ABU5DXG4</accession>
<dbReference type="InterPro" id="IPR015424">
    <property type="entry name" value="PyrdxlP-dep_Trfase"/>
</dbReference>
<evidence type="ECO:0000256" key="3">
    <source>
        <dbReference type="ARBA" id="ARBA00022793"/>
    </source>
</evidence>
<comment type="similarity">
    <text evidence="2 6">Belongs to the group II decarboxylase family.</text>
</comment>
<dbReference type="PANTHER" id="PTHR11999">
    <property type="entry name" value="GROUP II PYRIDOXAL-5-PHOSPHATE DECARBOXYLASE"/>
    <property type="match status" value="1"/>
</dbReference>
<comment type="cofactor">
    <cofactor evidence="1 6">
        <name>pyridoxal 5'-phosphate</name>
        <dbReference type="ChEBI" id="CHEBI:597326"/>
    </cofactor>
</comment>